<dbReference type="InterPro" id="IPR009293">
    <property type="entry name" value="UPF0478"/>
</dbReference>
<reference evidence="2" key="1">
    <citation type="journal article" date="2014" name="Int. J. Syst. Evol. Microbiol.">
        <title>Complete genome sequence of Corynebacterium casei LMG S-19264T (=DSM 44701T), isolated from a smear-ripened cheese.</title>
        <authorList>
            <consortium name="US DOE Joint Genome Institute (JGI-PGF)"/>
            <person name="Walter F."/>
            <person name="Albersmeier A."/>
            <person name="Kalinowski J."/>
            <person name="Ruckert C."/>
        </authorList>
    </citation>
    <scope>NUCLEOTIDE SEQUENCE</scope>
    <source>
        <strain evidence="2">JCM 17251</strain>
    </source>
</reference>
<keyword evidence="1" id="KW-0472">Membrane</keyword>
<comment type="caution">
    <text evidence="2">The sequence shown here is derived from an EMBL/GenBank/DDBJ whole genome shotgun (WGS) entry which is preliminary data.</text>
</comment>
<sequence length="159" mass="17786">MGLIYLSILLVAIAFLITVVYICFVLKRVTNTIQTLRGTIGSAEERVEKMTPVLSQTIKETDELMADVTEKVQATDSMFDSVQLFGESVQSANTALQSGLGNLTDEEMARKVKPFIEGIKWSEVAVQLYGTWKDKQPKQKNELMIQEEHDIVEVTGREG</sequence>
<dbReference type="Proteomes" id="UP000624041">
    <property type="component" value="Unassembled WGS sequence"/>
</dbReference>
<keyword evidence="3" id="KW-1185">Reference proteome</keyword>
<feature type="transmembrane region" description="Helical" evidence="1">
    <location>
        <begin position="6"/>
        <end position="26"/>
    </location>
</feature>
<evidence type="ECO:0000313" key="2">
    <source>
        <dbReference type="EMBL" id="GGN62185.1"/>
    </source>
</evidence>
<dbReference type="PANTHER" id="PTHR40070">
    <property type="entry name" value="UPF0478 PROTEIN YTXG"/>
    <property type="match status" value="1"/>
</dbReference>
<evidence type="ECO:0000313" key="3">
    <source>
        <dbReference type="Proteomes" id="UP000624041"/>
    </source>
</evidence>
<dbReference type="EMBL" id="BMOS01000022">
    <property type="protein sequence ID" value="GGN62185.1"/>
    <property type="molecule type" value="Genomic_DNA"/>
</dbReference>
<accession>A0A917Y0B6</accession>
<protein>
    <submittedName>
        <fullName evidence="2">UPF0478 protein YtxG</fullName>
    </submittedName>
</protein>
<dbReference type="RefSeq" id="WP_188858324.1">
    <property type="nucleotide sequence ID" value="NZ_BMOS01000022.1"/>
</dbReference>
<keyword evidence="1" id="KW-1133">Transmembrane helix</keyword>
<keyword evidence="1" id="KW-0812">Transmembrane</keyword>
<evidence type="ECO:0000256" key="1">
    <source>
        <dbReference type="SAM" id="Phobius"/>
    </source>
</evidence>
<dbReference type="PANTHER" id="PTHR40070:SF1">
    <property type="entry name" value="UPF0478 PROTEIN YTXG"/>
    <property type="match status" value="1"/>
</dbReference>
<dbReference type="Pfam" id="PF06103">
    <property type="entry name" value="DUF948"/>
    <property type="match status" value="1"/>
</dbReference>
<proteinExistence type="predicted"/>
<gene>
    <name evidence="2" type="primary">ytxG</name>
    <name evidence="2" type="ORF">GCM10007971_27910</name>
</gene>
<organism evidence="2 3">
    <name type="scientific">Oceanobacillus indicireducens</name>
    <dbReference type="NCBI Taxonomy" id="1004261"/>
    <lineage>
        <taxon>Bacteria</taxon>
        <taxon>Bacillati</taxon>
        <taxon>Bacillota</taxon>
        <taxon>Bacilli</taxon>
        <taxon>Bacillales</taxon>
        <taxon>Bacillaceae</taxon>
        <taxon>Oceanobacillus</taxon>
    </lineage>
</organism>
<name>A0A917Y0B6_9BACI</name>
<reference evidence="2" key="2">
    <citation type="submission" date="2020-09" db="EMBL/GenBank/DDBJ databases">
        <authorList>
            <person name="Sun Q."/>
            <person name="Ohkuma M."/>
        </authorList>
    </citation>
    <scope>NUCLEOTIDE SEQUENCE</scope>
    <source>
        <strain evidence="2">JCM 17251</strain>
    </source>
</reference>
<dbReference type="AlphaFoldDB" id="A0A917Y0B6"/>